<dbReference type="Pfam" id="PF14213">
    <property type="entry name" value="DUF4325"/>
    <property type="match status" value="1"/>
</dbReference>
<dbReference type="InterPro" id="IPR036890">
    <property type="entry name" value="HATPase_C_sf"/>
</dbReference>
<dbReference type="HOGENOM" id="CLU_672071_0_0_0"/>
<comment type="caution">
    <text evidence="2">The sequence shown here is derived from an EMBL/GenBank/DDBJ whole genome shotgun (WGS) entry which is preliminary data.</text>
</comment>
<dbReference type="AlphaFoldDB" id="A3ZM08"/>
<accession>A3ZM08</accession>
<reference evidence="2 3" key="1">
    <citation type="submission" date="2006-02" db="EMBL/GenBank/DDBJ databases">
        <authorList>
            <person name="Amann R."/>
            <person name="Ferriera S."/>
            <person name="Johnson J."/>
            <person name="Kravitz S."/>
            <person name="Halpern A."/>
            <person name="Remington K."/>
            <person name="Beeson K."/>
            <person name="Tran B."/>
            <person name="Rogers Y.-H."/>
            <person name="Friedman R."/>
            <person name="Venter J.C."/>
        </authorList>
    </citation>
    <scope>NUCLEOTIDE SEQUENCE [LARGE SCALE GENOMIC DNA]</scope>
    <source>
        <strain evidence="2 3">DSM 3645</strain>
    </source>
</reference>
<dbReference type="InterPro" id="IPR025474">
    <property type="entry name" value="DUF4325"/>
</dbReference>
<dbReference type="eggNOG" id="COG2172">
    <property type="taxonomic scope" value="Bacteria"/>
</dbReference>
<organism evidence="2 3">
    <name type="scientific">Blastopirellula marina DSM 3645</name>
    <dbReference type="NCBI Taxonomy" id="314230"/>
    <lineage>
        <taxon>Bacteria</taxon>
        <taxon>Pseudomonadati</taxon>
        <taxon>Planctomycetota</taxon>
        <taxon>Planctomycetia</taxon>
        <taxon>Pirellulales</taxon>
        <taxon>Pirellulaceae</taxon>
        <taxon>Blastopirellula</taxon>
    </lineage>
</organism>
<dbReference type="SUPFAM" id="SSF55874">
    <property type="entry name" value="ATPase domain of HSP90 chaperone/DNA topoisomerase II/histidine kinase"/>
    <property type="match status" value="1"/>
</dbReference>
<sequence length="370" mass="40581">MLDFAAIQGAYPNVVAPVAGLLEMYRSEEQLSFEILDSPDFLGRTCIFNPAIAGLDLGDSLTPMNVVWKFATPNEINQLVNAYITDVARAVECKIGVLQGLEWCLNEVMDNILQHSLATHGYAMGQIHPSSQHIALCIFDHGRGLYNSLKATVHQPSNAVEAIKLAVQEGVTRDKNIGQGNGMWGLQNIVMSNSGFLNITSGPGFVGRRNTELNTSLQVPFPSYSNNCTTVDFQIDFDKEVSIVDALGGYQPINQRIENLEDDFNNIIYRVSDQPSGSGTRKSGVLLRNELLNIKNESNSLIQIDFSGLSVIASSFADELVGKLILICSSQEFERRFKIVGANETILAIINRSVTQRIRDGMTDDSEATS</sequence>
<feature type="domain" description="DUF4325" evidence="1">
    <location>
        <begin position="283"/>
        <end position="346"/>
    </location>
</feature>
<dbReference type="EMBL" id="AANZ01000001">
    <property type="protein sequence ID" value="EAQ82791.1"/>
    <property type="molecule type" value="Genomic_DNA"/>
</dbReference>
<dbReference type="Proteomes" id="UP000004358">
    <property type="component" value="Unassembled WGS sequence"/>
</dbReference>
<evidence type="ECO:0000313" key="2">
    <source>
        <dbReference type="EMBL" id="EAQ82791.1"/>
    </source>
</evidence>
<evidence type="ECO:0000259" key="1">
    <source>
        <dbReference type="Pfam" id="PF14213"/>
    </source>
</evidence>
<dbReference type="STRING" id="314230.DSM3645_10337"/>
<proteinExistence type="predicted"/>
<protein>
    <recommendedName>
        <fullName evidence="1">DUF4325 domain-containing protein</fullName>
    </recommendedName>
</protein>
<dbReference type="Gene3D" id="3.30.565.10">
    <property type="entry name" value="Histidine kinase-like ATPase, C-terminal domain"/>
    <property type="match status" value="1"/>
</dbReference>
<gene>
    <name evidence="2" type="ORF">DSM3645_10337</name>
</gene>
<evidence type="ECO:0000313" key="3">
    <source>
        <dbReference type="Proteomes" id="UP000004358"/>
    </source>
</evidence>
<name>A3ZM08_9BACT</name>